<dbReference type="EMBL" id="LZEM01000001">
    <property type="protein sequence ID" value="OAZ45671.1"/>
    <property type="molecule type" value="Genomic_DNA"/>
</dbReference>
<reference evidence="3" key="1">
    <citation type="submission" date="2016-06" db="EMBL/GenBank/DDBJ databases">
        <title>Genome sequencing of cellulolytic organisms.</title>
        <authorList>
            <person name="Bohra V."/>
            <person name="Dafale N.A."/>
            <person name="Purohit H.J."/>
        </authorList>
    </citation>
    <scope>NUCLEOTIDE SEQUENCE [LARGE SCALE GENOMIC DNA]</scope>
    <source>
        <strain evidence="3">ND21</strain>
    </source>
</reference>
<sequence length="125" mass="13197">MASCVTMRYVKYGGETFITSDAVARALLALTASVAATSGSEVVTVLAIEPGSEEPAQVDLVIGTGIHILSRPAAIDIPEPDFEDAVGWLQLHPDYPRRAPEPGPTAETDDLTSWNDDFGGAIDII</sequence>
<evidence type="ECO:0000313" key="2">
    <source>
        <dbReference type="EMBL" id="OAZ45671.1"/>
    </source>
</evidence>
<evidence type="ECO:0000313" key="3">
    <source>
        <dbReference type="Proteomes" id="UP000093918"/>
    </source>
</evidence>
<proteinExistence type="predicted"/>
<comment type="caution">
    <text evidence="2">The sequence shown here is derived from an EMBL/GenBank/DDBJ whole genome shotgun (WGS) entry which is preliminary data.</text>
</comment>
<name>A0ABX2WNY9_9MICO</name>
<organism evidence="2 3">
    <name type="scientific">Microbacterium arborescens</name>
    <dbReference type="NCBI Taxonomy" id="33883"/>
    <lineage>
        <taxon>Bacteria</taxon>
        <taxon>Bacillati</taxon>
        <taxon>Actinomycetota</taxon>
        <taxon>Actinomycetes</taxon>
        <taxon>Micrococcales</taxon>
        <taxon>Microbacteriaceae</taxon>
        <taxon>Microbacterium</taxon>
    </lineage>
</organism>
<gene>
    <name evidence="2" type="ORF">A9Z40_00730</name>
</gene>
<accession>A0ABX2WNY9</accession>
<evidence type="ECO:0000256" key="1">
    <source>
        <dbReference type="SAM" id="MobiDB-lite"/>
    </source>
</evidence>
<keyword evidence="3" id="KW-1185">Reference proteome</keyword>
<dbReference type="Proteomes" id="UP000093918">
    <property type="component" value="Unassembled WGS sequence"/>
</dbReference>
<protein>
    <submittedName>
        <fullName evidence="2">Uncharacterized protein</fullName>
    </submittedName>
</protein>
<feature type="region of interest" description="Disordered" evidence="1">
    <location>
        <begin position="94"/>
        <end position="113"/>
    </location>
</feature>